<dbReference type="EMBL" id="HACG01027681">
    <property type="protein sequence ID" value="CEK74546.1"/>
    <property type="molecule type" value="Transcribed_RNA"/>
</dbReference>
<feature type="non-terminal residue" evidence="1">
    <location>
        <position position="1"/>
    </location>
</feature>
<dbReference type="AlphaFoldDB" id="A0A0B7A3B2"/>
<protein>
    <submittedName>
        <fullName evidence="1">Uncharacterized protein</fullName>
    </submittedName>
</protein>
<name>A0A0B7A3B2_9EUPU</name>
<gene>
    <name evidence="1" type="primary">ORF91511</name>
</gene>
<reference evidence="1" key="1">
    <citation type="submission" date="2014-12" db="EMBL/GenBank/DDBJ databases">
        <title>Insight into the proteome of Arion vulgaris.</title>
        <authorList>
            <person name="Aradska J."/>
            <person name="Bulat T."/>
            <person name="Smidak R."/>
            <person name="Sarate P."/>
            <person name="Gangsoo J."/>
            <person name="Sialana F."/>
            <person name="Bilban M."/>
            <person name="Lubec G."/>
        </authorList>
    </citation>
    <scope>NUCLEOTIDE SEQUENCE</scope>
    <source>
        <tissue evidence="1">Skin</tissue>
    </source>
</reference>
<evidence type="ECO:0000313" key="1">
    <source>
        <dbReference type="EMBL" id="CEK74546.1"/>
    </source>
</evidence>
<accession>A0A0B7A3B2</accession>
<sequence>ADGDVFIRTRSDGSLFNLARLRAKTKTTEILLKELLFTDNAALVAHSAMSHQYFGNGMQPISTFYHSERGTTQN</sequence>
<organism evidence="1">
    <name type="scientific">Arion vulgaris</name>
    <dbReference type="NCBI Taxonomy" id="1028688"/>
    <lineage>
        <taxon>Eukaryota</taxon>
        <taxon>Metazoa</taxon>
        <taxon>Spiralia</taxon>
        <taxon>Lophotrochozoa</taxon>
        <taxon>Mollusca</taxon>
        <taxon>Gastropoda</taxon>
        <taxon>Heterobranchia</taxon>
        <taxon>Euthyneura</taxon>
        <taxon>Panpulmonata</taxon>
        <taxon>Eupulmonata</taxon>
        <taxon>Stylommatophora</taxon>
        <taxon>Helicina</taxon>
        <taxon>Arionoidea</taxon>
        <taxon>Arionidae</taxon>
        <taxon>Arion</taxon>
    </lineage>
</organism>
<proteinExistence type="predicted"/>